<evidence type="ECO:0000313" key="2">
    <source>
        <dbReference type="Proteomes" id="UP000326067"/>
    </source>
</evidence>
<proteinExistence type="predicted"/>
<dbReference type="Proteomes" id="UP000326067">
    <property type="component" value="Unassembled WGS sequence"/>
</dbReference>
<dbReference type="EMBL" id="CABVIC010000003">
    <property type="protein sequence ID" value="VVP07357.1"/>
    <property type="molecule type" value="Genomic_DNA"/>
</dbReference>
<dbReference type="AlphaFoldDB" id="A0A5E7L647"/>
<organism evidence="1 2">
    <name type="scientific">Pseudomonas fluorescens</name>
    <dbReference type="NCBI Taxonomy" id="294"/>
    <lineage>
        <taxon>Bacteria</taxon>
        <taxon>Pseudomonadati</taxon>
        <taxon>Pseudomonadota</taxon>
        <taxon>Gammaproteobacteria</taxon>
        <taxon>Pseudomonadales</taxon>
        <taxon>Pseudomonadaceae</taxon>
        <taxon>Pseudomonas</taxon>
    </lineage>
</organism>
<protein>
    <submittedName>
        <fullName evidence="1">Uncharacterized protein</fullName>
    </submittedName>
</protein>
<sequence>MSKKKKPYRPGKITSPLADHKKVGKALVPPFMQISGLSFSSWASDRLPEMLWACLVITVLPREEAIDAFRDIAAIGIRYRREDGEEQEQKARGWSLRHSDLPNQPRELFNGLASRVLRCPAGVQALRPLLLLENLPGLAWWKAAIAVEPTDDDWQTLGQAVQKTFDHQSQSATDVRWLSVLFKLGLGELFVFEGMREQVQEIIDYPNRGDMRSVRPSIRSMEMAVTSLKPDQEPNPWPESFWAYTLEHTHCLPAPLKARGKSTHDSKVLGKAINDVREALLEHWFNSLSTTALNPKHDGVFGFGFFALACLVELSVGPLNSAITGRLLLRALTECRISLAYLVRRGNDEMWKKFRSYGAGQAKLALLKHEEMSGQKPRFVTQEALEALANEDYFQEYVEIDLGHWCGKDLRRLAEESGTKDDYDRYYGWASGFVHGQWGAMRDSNFTHCLNPLHRFHRIPLPMHRMLEPTMADALHLVNAILDDVNGAYPGFDTRFEIESVLGEDEKYAEPPPESA</sequence>
<dbReference type="InterPro" id="IPR043733">
    <property type="entry name" value="DUF5677"/>
</dbReference>
<gene>
    <name evidence="1" type="ORF">PS847_03142</name>
</gene>
<reference evidence="1 2" key="1">
    <citation type="submission" date="2019-09" db="EMBL/GenBank/DDBJ databases">
        <authorList>
            <person name="Chandra G."/>
            <person name="Truman W A."/>
        </authorList>
    </citation>
    <scope>NUCLEOTIDE SEQUENCE [LARGE SCALE GENOMIC DNA]</scope>
    <source>
        <strain evidence="1">PS847</strain>
    </source>
</reference>
<accession>A0A5E7L647</accession>
<name>A0A5E7L647_PSEFL</name>
<dbReference type="Pfam" id="PF18928">
    <property type="entry name" value="DUF5677"/>
    <property type="match status" value="1"/>
</dbReference>
<dbReference type="RefSeq" id="WP_150636966.1">
    <property type="nucleotide sequence ID" value="NZ_CABVIC010000003.1"/>
</dbReference>
<evidence type="ECO:0000313" key="1">
    <source>
        <dbReference type="EMBL" id="VVP07357.1"/>
    </source>
</evidence>